<evidence type="ECO:0000313" key="2">
    <source>
        <dbReference type="Proteomes" id="UP000747399"/>
    </source>
</evidence>
<keyword evidence="2" id="KW-1185">Reference proteome</keyword>
<gene>
    <name evidence="1" type="ORF">Vafri_12119</name>
</gene>
<dbReference type="EMBL" id="BNCO01000026">
    <property type="protein sequence ID" value="GIL56882.1"/>
    <property type="molecule type" value="Genomic_DNA"/>
</dbReference>
<accession>A0A8J4B9G0</accession>
<organism evidence="1 2">
    <name type="scientific">Volvox africanus</name>
    <dbReference type="NCBI Taxonomy" id="51714"/>
    <lineage>
        <taxon>Eukaryota</taxon>
        <taxon>Viridiplantae</taxon>
        <taxon>Chlorophyta</taxon>
        <taxon>core chlorophytes</taxon>
        <taxon>Chlorophyceae</taxon>
        <taxon>CS clade</taxon>
        <taxon>Chlamydomonadales</taxon>
        <taxon>Volvocaceae</taxon>
        <taxon>Volvox</taxon>
    </lineage>
</organism>
<reference evidence="1" key="1">
    <citation type="journal article" date="2021" name="Proc. Natl. Acad. Sci. U.S.A.">
        <title>Three genomes in the algal genus Volvox reveal the fate of a haploid sex-determining region after a transition to homothallism.</title>
        <authorList>
            <person name="Yamamoto K."/>
            <person name="Hamaji T."/>
            <person name="Kawai-Toyooka H."/>
            <person name="Matsuzaki R."/>
            <person name="Takahashi F."/>
            <person name="Nishimura Y."/>
            <person name="Kawachi M."/>
            <person name="Noguchi H."/>
            <person name="Minakuchi Y."/>
            <person name="Umen J.G."/>
            <person name="Toyoda A."/>
            <person name="Nozaki H."/>
        </authorList>
    </citation>
    <scope>NUCLEOTIDE SEQUENCE</scope>
    <source>
        <strain evidence="1">NIES-3780</strain>
    </source>
</reference>
<evidence type="ECO:0000313" key="1">
    <source>
        <dbReference type="EMBL" id="GIL56882.1"/>
    </source>
</evidence>
<name>A0A8J4B9G0_9CHLO</name>
<dbReference type="AlphaFoldDB" id="A0A8J4B9G0"/>
<proteinExistence type="predicted"/>
<dbReference type="Proteomes" id="UP000747399">
    <property type="component" value="Unassembled WGS sequence"/>
</dbReference>
<protein>
    <submittedName>
        <fullName evidence="1">Uncharacterized protein</fullName>
    </submittedName>
</protein>
<sequence>MSQPIRLPPNMRRGRFSSDTAYTCFLACVCGVHEPKNKGTQLELCEVQGAPNNYWSAAFTLGKQPVWTTAAAYVRHSSRHSGLRGRTAVPSSRNVQEHASLLLQVPYDRDSLILS</sequence>
<comment type="caution">
    <text evidence="1">The sequence shown here is derived from an EMBL/GenBank/DDBJ whole genome shotgun (WGS) entry which is preliminary data.</text>
</comment>